<comment type="caution">
    <text evidence="3">The sequence shown here is derived from an EMBL/GenBank/DDBJ whole genome shotgun (WGS) entry which is preliminary data.</text>
</comment>
<dbReference type="EMBL" id="RJVI01000001">
    <property type="protein sequence ID" value="ROR35162.1"/>
    <property type="molecule type" value="Genomic_DNA"/>
</dbReference>
<reference evidence="3 4" key="1">
    <citation type="submission" date="2018-11" db="EMBL/GenBank/DDBJ databases">
        <title>Genomic Encyclopedia of Type Strains, Phase IV (KMG-IV): sequencing the most valuable type-strain genomes for metagenomic binning, comparative biology and taxonomic classification.</title>
        <authorList>
            <person name="Goeker M."/>
        </authorList>
    </citation>
    <scope>NUCLEOTIDE SEQUENCE [LARGE SCALE GENOMIC DNA]</scope>
    <source>
        <strain evidence="3 4">DSM 100275</strain>
    </source>
</reference>
<gene>
    <name evidence="3" type="ORF">EDC57_1079</name>
</gene>
<feature type="transmembrane region" description="Helical" evidence="2">
    <location>
        <begin position="92"/>
        <end position="114"/>
    </location>
</feature>
<dbReference type="Pfam" id="PF14520">
    <property type="entry name" value="HHH_5"/>
    <property type="match status" value="1"/>
</dbReference>
<feature type="compositionally biased region" description="Low complexity" evidence="1">
    <location>
        <begin position="237"/>
        <end position="248"/>
    </location>
</feature>
<feature type="transmembrane region" description="Helical" evidence="2">
    <location>
        <begin position="59"/>
        <end position="80"/>
    </location>
</feature>
<dbReference type="AlphaFoldDB" id="A0A3N1YBW5"/>
<keyword evidence="4" id="KW-1185">Reference proteome</keyword>
<evidence type="ECO:0000256" key="2">
    <source>
        <dbReference type="SAM" id="Phobius"/>
    </source>
</evidence>
<dbReference type="Gene3D" id="1.10.150.20">
    <property type="entry name" value="5' to 3' exonuclease, C-terminal subdomain"/>
    <property type="match status" value="1"/>
</dbReference>
<dbReference type="Proteomes" id="UP000276634">
    <property type="component" value="Unassembled WGS sequence"/>
</dbReference>
<keyword evidence="2" id="KW-0812">Transmembrane</keyword>
<proteinExistence type="predicted"/>
<keyword evidence="2" id="KW-1133">Transmembrane helix</keyword>
<evidence type="ECO:0000313" key="3">
    <source>
        <dbReference type="EMBL" id="ROR35162.1"/>
    </source>
</evidence>
<feature type="transmembrane region" description="Helical" evidence="2">
    <location>
        <begin position="21"/>
        <end position="39"/>
    </location>
</feature>
<dbReference type="InterPro" id="IPR010995">
    <property type="entry name" value="DNA_repair_Rad51/TF_NusA_a-hlx"/>
</dbReference>
<keyword evidence="2" id="KW-0472">Membrane</keyword>
<dbReference type="RefSeq" id="WP_123400798.1">
    <property type="nucleotide sequence ID" value="NZ_RJVI01000001.1"/>
</dbReference>
<name>A0A3N1YBW5_9GAMM</name>
<feature type="region of interest" description="Disordered" evidence="1">
    <location>
        <begin position="237"/>
        <end position="256"/>
    </location>
</feature>
<dbReference type="GO" id="GO:0000166">
    <property type="term" value="F:nucleotide binding"/>
    <property type="evidence" value="ECO:0007669"/>
    <property type="project" value="InterPro"/>
</dbReference>
<sequence>MRERTRRILRRTGRALRRRRDLLWAGGVAAGGGLLYLAAGRTAYETAFVLALEPGGMRAAAAGLGATLLVLAAGEPLVRAGLAPWTGRRSPTLARAGAVAAPLTGAVPVGLAALWSAGPLMALGLVLALAAALAGAVHRLAVRWGGEAGAAARPAAPPTPPAPVPHAPPRAPAGPALEPVCARFLRAAGVRVDIAARLAAAGYRSLAALAAAGDEELLAIRGVGPATVRRIRARLGPPLSGGAAARSGPARRHRRG</sequence>
<dbReference type="SUPFAM" id="SSF47794">
    <property type="entry name" value="Rad51 N-terminal domain-like"/>
    <property type="match status" value="1"/>
</dbReference>
<feature type="compositionally biased region" description="Pro residues" evidence="1">
    <location>
        <begin position="155"/>
        <end position="171"/>
    </location>
</feature>
<feature type="transmembrane region" description="Helical" evidence="2">
    <location>
        <begin position="120"/>
        <end position="137"/>
    </location>
</feature>
<evidence type="ECO:0000256" key="1">
    <source>
        <dbReference type="SAM" id="MobiDB-lite"/>
    </source>
</evidence>
<accession>A0A3N1YBW5</accession>
<protein>
    <submittedName>
        <fullName evidence="3">Helix-hairpin-helix protein</fullName>
    </submittedName>
</protein>
<evidence type="ECO:0000313" key="4">
    <source>
        <dbReference type="Proteomes" id="UP000276634"/>
    </source>
</evidence>
<organism evidence="3 4">
    <name type="scientific">Inmirania thermothiophila</name>
    <dbReference type="NCBI Taxonomy" id="1750597"/>
    <lineage>
        <taxon>Bacteria</taxon>
        <taxon>Pseudomonadati</taxon>
        <taxon>Pseudomonadota</taxon>
        <taxon>Gammaproteobacteria</taxon>
        <taxon>Chromatiales</taxon>
        <taxon>Ectothiorhodospiraceae</taxon>
        <taxon>Inmirania</taxon>
    </lineage>
</organism>
<feature type="region of interest" description="Disordered" evidence="1">
    <location>
        <begin position="150"/>
        <end position="171"/>
    </location>
</feature>